<dbReference type="PROSITE" id="PS50222">
    <property type="entry name" value="EF_HAND_2"/>
    <property type="match status" value="1"/>
</dbReference>
<comment type="pathway">
    <text evidence="3">Protein modification; protein ubiquitination.</text>
</comment>
<dbReference type="InterPro" id="IPR004170">
    <property type="entry name" value="WWE_dom"/>
</dbReference>
<organism evidence="13 14">
    <name type="scientific">Durusdinium trenchii</name>
    <dbReference type="NCBI Taxonomy" id="1381693"/>
    <lineage>
        <taxon>Eukaryota</taxon>
        <taxon>Sar</taxon>
        <taxon>Alveolata</taxon>
        <taxon>Dinophyceae</taxon>
        <taxon>Suessiales</taxon>
        <taxon>Symbiodiniaceae</taxon>
        <taxon>Durusdinium</taxon>
    </lineage>
</organism>
<evidence type="ECO:0000259" key="12">
    <source>
        <dbReference type="PROSITE" id="PS50918"/>
    </source>
</evidence>
<dbReference type="Pfam" id="PF00632">
    <property type="entry name" value="HECT"/>
    <property type="match status" value="1"/>
</dbReference>
<evidence type="ECO:0000256" key="5">
    <source>
        <dbReference type="ARBA" id="ARBA00022553"/>
    </source>
</evidence>
<dbReference type="PROSITE" id="PS50237">
    <property type="entry name" value="HECT"/>
    <property type="match status" value="1"/>
</dbReference>
<dbReference type="PROSITE" id="PS00018">
    <property type="entry name" value="EF_HAND_1"/>
    <property type="match status" value="1"/>
</dbReference>
<dbReference type="InterPro" id="IPR000569">
    <property type="entry name" value="HECT_dom"/>
</dbReference>
<dbReference type="InterPro" id="IPR002048">
    <property type="entry name" value="EF_hand_dom"/>
</dbReference>
<comment type="subcellular location">
    <subcellularLocation>
        <location evidence="2">Nucleus</location>
    </subcellularLocation>
</comment>
<dbReference type="Pfam" id="PF02825">
    <property type="entry name" value="WWE"/>
    <property type="match status" value="1"/>
</dbReference>
<evidence type="ECO:0000256" key="4">
    <source>
        <dbReference type="ARBA" id="ARBA00012485"/>
    </source>
</evidence>
<dbReference type="EMBL" id="CAXAMN010005358">
    <property type="protein sequence ID" value="CAK9013467.1"/>
    <property type="molecule type" value="Genomic_DNA"/>
</dbReference>
<dbReference type="PANTHER" id="PTHR11254:SF440">
    <property type="entry name" value="E3 UBIQUITIN-PROTEIN LIGASE NEDD-4"/>
    <property type="match status" value="1"/>
</dbReference>
<dbReference type="SUPFAM" id="SSF117839">
    <property type="entry name" value="WWE domain"/>
    <property type="match status" value="1"/>
</dbReference>
<dbReference type="InterPro" id="IPR035983">
    <property type="entry name" value="Hect_E3_ubiquitin_ligase"/>
</dbReference>
<evidence type="ECO:0000256" key="9">
    <source>
        <dbReference type="PROSITE-ProRule" id="PRU00104"/>
    </source>
</evidence>
<evidence type="ECO:0000259" key="11">
    <source>
        <dbReference type="PROSITE" id="PS50237"/>
    </source>
</evidence>
<protein>
    <recommendedName>
        <fullName evidence="4">HECT-type E3 ubiquitin transferase</fullName>
        <ecNumber evidence="4">2.3.2.26</ecNumber>
    </recommendedName>
</protein>
<evidence type="ECO:0000256" key="7">
    <source>
        <dbReference type="ARBA" id="ARBA00022786"/>
    </source>
</evidence>
<dbReference type="Proteomes" id="UP001642484">
    <property type="component" value="Unassembled WGS sequence"/>
</dbReference>
<evidence type="ECO:0000259" key="10">
    <source>
        <dbReference type="PROSITE" id="PS50222"/>
    </source>
</evidence>
<dbReference type="EC" id="2.3.2.26" evidence="4"/>
<dbReference type="SMART" id="SM00119">
    <property type="entry name" value="HECTc"/>
    <property type="match status" value="1"/>
</dbReference>
<name>A0ABP0JGC4_9DINO</name>
<proteinExistence type="predicted"/>
<feature type="domain" description="EF-hand" evidence="10">
    <location>
        <begin position="452"/>
        <end position="487"/>
    </location>
</feature>
<dbReference type="Gene3D" id="3.90.1750.10">
    <property type="entry name" value="Hect, E3 ligase catalytic domains"/>
    <property type="match status" value="2"/>
</dbReference>
<dbReference type="InterPro" id="IPR050409">
    <property type="entry name" value="E3_ubiq-protein_ligase"/>
</dbReference>
<evidence type="ECO:0000313" key="14">
    <source>
        <dbReference type="Proteomes" id="UP001642484"/>
    </source>
</evidence>
<comment type="caution">
    <text evidence="9">Lacks conserved residue(s) required for the propagation of feature annotation.</text>
</comment>
<feature type="domain" description="WWE" evidence="12">
    <location>
        <begin position="1029"/>
        <end position="1104"/>
    </location>
</feature>
<dbReference type="Gene3D" id="3.30.720.50">
    <property type="match status" value="1"/>
</dbReference>
<keyword evidence="5" id="KW-0597">Phosphoprotein</keyword>
<evidence type="ECO:0000256" key="1">
    <source>
        <dbReference type="ARBA" id="ARBA00000885"/>
    </source>
</evidence>
<gene>
    <name evidence="13" type="ORF">CCMP2556_LOCUS11290</name>
</gene>
<evidence type="ECO:0000256" key="8">
    <source>
        <dbReference type="ARBA" id="ARBA00023242"/>
    </source>
</evidence>
<keyword evidence="14" id="KW-1185">Reference proteome</keyword>
<evidence type="ECO:0000256" key="3">
    <source>
        <dbReference type="ARBA" id="ARBA00004906"/>
    </source>
</evidence>
<dbReference type="PANTHER" id="PTHR11254">
    <property type="entry name" value="HECT DOMAIN UBIQUITIN-PROTEIN LIGASE"/>
    <property type="match status" value="1"/>
</dbReference>
<dbReference type="SUPFAM" id="SSF56204">
    <property type="entry name" value="Hect, E3 ligase catalytic domain"/>
    <property type="match status" value="2"/>
</dbReference>
<evidence type="ECO:0000313" key="13">
    <source>
        <dbReference type="EMBL" id="CAK9013467.1"/>
    </source>
</evidence>
<evidence type="ECO:0000256" key="6">
    <source>
        <dbReference type="ARBA" id="ARBA00022679"/>
    </source>
</evidence>
<keyword evidence="6" id="KW-0808">Transferase</keyword>
<comment type="catalytic activity">
    <reaction evidence="1">
        <text>S-ubiquitinyl-[E2 ubiquitin-conjugating enzyme]-L-cysteine + [acceptor protein]-L-lysine = [E2 ubiquitin-conjugating enzyme]-L-cysteine + N(6)-ubiquitinyl-[acceptor protein]-L-lysine.</text>
        <dbReference type="EC" id="2.3.2.26"/>
    </reaction>
</comment>
<sequence>MLCPRGHATTSEGKKLRLFSRYDCDVCHQKVSERGGMYHKCMAGCDFRVCGMCKKEAEKSNYFVEPCTFAFPSGLGPFEIRRTRLQSHDLIALRRANVGDWALGETFFQSAPSLRKCWGALLQNGVVVEGPGGQRYISVQMSPIATVRLSLEVREANKIPDVPGVMVAWMYALQLEWSMILSMMDENQDDASAEWSFLKLGGLVYFQQKEDQRSFQVLCANSIAFHPRGCMQFSAAQPWCSEWTQKLSRRFHKVTAQKWASAGARYVCWVCPEEKILRPGARNGGFAFLFHELDEEDVAGQDRFFEVVGKPLRQGHGYQGPQTSQVQHVESMESQTALSYRVVGEVPVTSRHMEASQRRCFKAASGGRWALLAHVLSELPQLATAVNEEGQTVLHCIALGRPKTRRAAELLRIVHAHHGDLEARDHQGQRAYDLGDLVFKAQACEIWGLSPDLFADPEVWFDYWDVNKDGHLSPEELIPALTAAYEVGDLGKQWIESYVNTHYREMAALDPNALLTKSAFLGNDGLLHKLQSSEEFISLRGQEDSPRMNMPALFRTEGRKKPTAADKEAVNVFSARLEELRKKFGWEHGKSAPSCSRLLELPPPYPGGDIDPERRLKAAQRMLAVSFAKTTARSGKEWLQGFTIQFTGDDAGIDHGGLTKAWVQEVGYALWGSDAFFDTTAAGSLFKPDSATDVLLHCFHVPSESLYRWLGRFLAYALYQQCVLDCALSPWALRWLIRVIETQAAAPALLRQAAGSWRRDGSDDCKIASISGSVLLSHMDASGLPPETPLRVSGQHIEADFDGETVRATLSDGQLHWSDGDLWVRCSESSMLPVWEQTPTGDDQLLEDLATMDPAMANSLWRVRHEMLEEDLQWLTFSYGGRELVPGGDDIDVSAENRAEYVRLCCKAALLYTSQRAFQAFSDGFFEVIPPEMFLGAPVDIFQWLLLGNAQISDAQMSKLEQIIIPEGLVPKHLKDQAEVRDSARWVFDIIHRSDDNFRSRLFEFWTGNGRLPLGGVEAIEPKPRLQVMVSQEKQYIPVDYVWEVQIPGGWRAYGQQMCGNLNNMLEAGLRMCEFQMGPNKIVIDLGAGLQINSRTNERRRIRRRPLQQPQPDSLPVIVKRTSRQWLFDAYLFICDLPVTIHRCWILESERKLSLTWPTMDHLHGSINLTKAHTPLLDIAHSMMFIRGVCVCVSVFVGLCVLHLESRFPGYGVELPWLFPLHSLGLPGSTFEPQSVFSPLFQHYLSFFLSPLSFFLGEVLEIDLCQDSDSAWCLASPSEA</sequence>
<dbReference type="InterPro" id="IPR018247">
    <property type="entry name" value="EF_Hand_1_Ca_BS"/>
</dbReference>
<comment type="caution">
    <text evidence="13">The sequence shown here is derived from an EMBL/GenBank/DDBJ whole genome shotgun (WGS) entry which is preliminary data.</text>
</comment>
<keyword evidence="7 9" id="KW-0833">Ubl conjugation pathway</keyword>
<evidence type="ECO:0000256" key="2">
    <source>
        <dbReference type="ARBA" id="ARBA00004123"/>
    </source>
</evidence>
<dbReference type="Gene3D" id="3.30.2160.10">
    <property type="entry name" value="Hect, E3 ligase catalytic domain"/>
    <property type="match status" value="1"/>
</dbReference>
<dbReference type="InterPro" id="IPR037197">
    <property type="entry name" value="WWE_dom_sf"/>
</dbReference>
<accession>A0ABP0JGC4</accession>
<dbReference type="PROSITE" id="PS50918">
    <property type="entry name" value="WWE"/>
    <property type="match status" value="1"/>
</dbReference>
<feature type="domain" description="HECT" evidence="11">
    <location>
        <begin position="644"/>
        <end position="1038"/>
    </location>
</feature>
<reference evidence="13 14" key="1">
    <citation type="submission" date="2024-02" db="EMBL/GenBank/DDBJ databases">
        <authorList>
            <person name="Chen Y."/>
            <person name="Shah S."/>
            <person name="Dougan E. K."/>
            <person name="Thang M."/>
            <person name="Chan C."/>
        </authorList>
    </citation>
    <scope>NUCLEOTIDE SEQUENCE [LARGE SCALE GENOMIC DNA]</scope>
</reference>
<keyword evidence="8" id="KW-0539">Nucleus</keyword>